<dbReference type="InterPro" id="IPR036291">
    <property type="entry name" value="NAD(P)-bd_dom_sf"/>
</dbReference>
<protein>
    <submittedName>
        <fullName evidence="2">Putative 17beta-hydroxysteroid dehydrogenase type 2</fullName>
    </submittedName>
</protein>
<dbReference type="PANTHER" id="PTHR43313">
    <property type="entry name" value="SHORT-CHAIN DEHYDROGENASE/REDUCTASE FAMILY 9C"/>
    <property type="match status" value="1"/>
</dbReference>
<dbReference type="AlphaFoldDB" id="A0A6M2D4H6"/>
<dbReference type="GO" id="GO:0008202">
    <property type="term" value="P:steroid metabolic process"/>
    <property type="evidence" value="ECO:0007669"/>
    <property type="project" value="TreeGrafter"/>
</dbReference>
<dbReference type="PROSITE" id="PS00061">
    <property type="entry name" value="ADH_SHORT"/>
    <property type="match status" value="1"/>
</dbReference>
<accession>A0A6M2D4H6</accession>
<dbReference type="GO" id="GO:0016491">
    <property type="term" value="F:oxidoreductase activity"/>
    <property type="evidence" value="ECO:0007669"/>
    <property type="project" value="UniProtKB-KW"/>
</dbReference>
<dbReference type="Pfam" id="PF00106">
    <property type="entry name" value="adh_short"/>
    <property type="match status" value="1"/>
</dbReference>
<dbReference type="InterPro" id="IPR002347">
    <property type="entry name" value="SDR_fam"/>
</dbReference>
<dbReference type="PRINTS" id="PR00081">
    <property type="entry name" value="GDHRDH"/>
</dbReference>
<dbReference type="EMBL" id="GHWJ01008088">
    <property type="protein sequence ID" value="NOV40825.1"/>
    <property type="molecule type" value="Transcribed_RNA"/>
</dbReference>
<proteinExistence type="predicted"/>
<dbReference type="SUPFAM" id="SSF51735">
    <property type="entry name" value="NAD(P)-binding Rossmann-fold domains"/>
    <property type="match status" value="1"/>
</dbReference>
<organism evidence="2">
    <name type="scientific">Rhipicephalus microplus</name>
    <name type="common">Cattle tick</name>
    <name type="synonym">Boophilus microplus</name>
    <dbReference type="NCBI Taxonomy" id="6941"/>
    <lineage>
        <taxon>Eukaryota</taxon>
        <taxon>Metazoa</taxon>
        <taxon>Ecdysozoa</taxon>
        <taxon>Arthropoda</taxon>
        <taxon>Chelicerata</taxon>
        <taxon>Arachnida</taxon>
        <taxon>Acari</taxon>
        <taxon>Parasitiformes</taxon>
        <taxon>Ixodida</taxon>
        <taxon>Ixodoidea</taxon>
        <taxon>Ixodidae</taxon>
        <taxon>Rhipicephalinae</taxon>
        <taxon>Rhipicephalus</taxon>
        <taxon>Boophilus</taxon>
    </lineage>
</organism>
<sequence length="358" mass="40210">MRTSWTCFLAFLFLLWNLWSYLTLLRELSVIVGSVWLALWISYKLAELVSSAFVTQVRGEGKAVLITGCDTGFGHRLAKRLSRRGFLVFAGCLSSKSDGAEQLKLCPNVTVLQLDVTDQKQVDDALDRVKEHLGSRVLWSVVANAGIGAGGLLEWLTTETVAKVFDVNVLGALRVIKKCLPLLKKCHGRVVTVASPLGHFTVPMVAPYCMTKHAVVSMMDAFRRECHFRGVDVVTVEPSAYRTSIVAMYNVPKEQLMRELQKQDPEVISDYSEEEIDCAIRTMDKFTQMLIREDPEECVDVLERAVTETNPKTHYHSPWGLDRLYPLLIRSIPSEVGDLAINLTTKLQMKMLSRSPKC</sequence>
<dbReference type="Gene3D" id="3.40.50.720">
    <property type="entry name" value="NAD(P)-binding Rossmann-like Domain"/>
    <property type="match status" value="1"/>
</dbReference>
<reference evidence="2" key="1">
    <citation type="submission" date="2019-09" db="EMBL/GenBank/DDBJ databases">
        <title>Organ-specific transcriptomic study of the physiology of the cattle tick, Rhipicephalus microplus.</title>
        <authorList>
            <person name="Tirloni L."/>
            <person name="Braz G."/>
            <person name="Gandara A.C.P."/>
            <person name="Sabadin G.A."/>
            <person name="da Silva R.M."/>
            <person name="Guizzo M.G."/>
            <person name="Machado J.A."/>
            <person name="Costa E.P."/>
            <person name="Gomes H.F."/>
            <person name="Moraes J."/>
            <person name="Mota M.B.S."/>
            <person name="Mesquita R.D."/>
            <person name="Alvarenga P.H."/>
            <person name="Alves F."/>
            <person name="Seixas A."/>
            <person name="da Fonseca R.N."/>
            <person name="Fogaca A."/>
            <person name="Logullo C."/>
            <person name="Tanaka A."/>
            <person name="Daffre S."/>
            <person name="Termignoni C."/>
            <person name="Vaz I.S.Jr."/>
            <person name="Oliveira P.L."/>
            <person name="Ribeiro J.M."/>
        </authorList>
    </citation>
    <scope>NUCLEOTIDE SEQUENCE</scope>
    <source>
        <strain evidence="2">Porto Alegre</strain>
    </source>
</reference>
<keyword evidence="1" id="KW-0560">Oxidoreductase</keyword>
<name>A0A6M2D4H6_RHIMP</name>
<dbReference type="OrthoDB" id="2102561at2759"/>
<evidence type="ECO:0000256" key="1">
    <source>
        <dbReference type="ARBA" id="ARBA00023002"/>
    </source>
</evidence>
<dbReference type="VEuPathDB" id="VectorBase:LOC119164303"/>
<evidence type="ECO:0000313" key="2">
    <source>
        <dbReference type="EMBL" id="NOV40825.1"/>
    </source>
</evidence>
<dbReference type="InterPro" id="IPR020904">
    <property type="entry name" value="Sc_DH/Rdtase_CS"/>
</dbReference>
<dbReference type="PANTHER" id="PTHR43313:SF36">
    <property type="entry name" value="D-BETA-HYDROXYBUTYRATE DEHYDROGENASE, MITOCHONDRIAL"/>
    <property type="match status" value="1"/>
</dbReference>